<gene>
    <name evidence="1" type="ORF">DRJ04_00345</name>
</gene>
<dbReference type="AlphaFoldDB" id="A0A662DMC6"/>
<evidence type="ECO:0000313" key="1">
    <source>
        <dbReference type="EMBL" id="RLE15443.1"/>
    </source>
</evidence>
<dbReference type="Proteomes" id="UP000280417">
    <property type="component" value="Unassembled WGS sequence"/>
</dbReference>
<name>A0A662DMC6_UNCAE</name>
<accession>A0A662DMC6</accession>
<sequence>MTHLLFLNTMEAKPVIAKHPRGGVPSTTKLSSKGVPICLAGFEMASRGKFYDKKQNRWRHKFICPIRASKKFAKKQPYCPWFQP</sequence>
<evidence type="ECO:0000313" key="2">
    <source>
        <dbReference type="Proteomes" id="UP000280417"/>
    </source>
</evidence>
<comment type="caution">
    <text evidence="1">The sequence shown here is derived from an EMBL/GenBank/DDBJ whole genome shotgun (WGS) entry which is preliminary data.</text>
</comment>
<protein>
    <submittedName>
        <fullName evidence="1">Uncharacterized protein</fullName>
    </submittedName>
</protein>
<reference evidence="1 2" key="1">
    <citation type="submission" date="2018-06" db="EMBL/GenBank/DDBJ databases">
        <title>Extensive metabolic versatility and redundancy in microbially diverse, dynamic hydrothermal sediments.</title>
        <authorList>
            <person name="Dombrowski N."/>
            <person name="Teske A."/>
            <person name="Baker B.J."/>
        </authorList>
    </citation>
    <scope>NUCLEOTIDE SEQUENCE [LARGE SCALE GENOMIC DNA]</scope>
    <source>
        <strain evidence="1">B3_G15</strain>
    </source>
</reference>
<organism evidence="1 2">
    <name type="scientific">Aerophobetes bacterium</name>
    <dbReference type="NCBI Taxonomy" id="2030807"/>
    <lineage>
        <taxon>Bacteria</taxon>
        <taxon>Candidatus Aerophobota</taxon>
    </lineage>
</organism>
<dbReference type="EMBL" id="QMQA01000004">
    <property type="protein sequence ID" value="RLE15443.1"/>
    <property type="molecule type" value="Genomic_DNA"/>
</dbReference>
<proteinExistence type="predicted"/>